<protein>
    <submittedName>
        <fullName evidence="1">Uncharacterized protein</fullName>
    </submittedName>
</protein>
<comment type="caution">
    <text evidence="1">The sequence shown here is derived from an EMBL/GenBank/DDBJ whole genome shotgun (WGS) entry which is preliminary data.</text>
</comment>
<name>X0YSC3_9ZZZZ</name>
<dbReference type="EMBL" id="BART01006184">
    <property type="protein sequence ID" value="GAG59095.1"/>
    <property type="molecule type" value="Genomic_DNA"/>
</dbReference>
<proteinExistence type="predicted"/>
<organism evidence="1">
    <name type="scientific">marine sediment metagenome</name>
    <dbReference type="NCBI Taxonomy" id="412755"/>
    <lineage>
        <taxon>unclassified sequences</taxon>
        <taxon>metagenomes</taxon>
        <taxon>ecological metagenomes</taxon>
    </lineage>
</organism>
<feature type="non-terminal residue" evidence="1">
    <location>
        <position position="1"/>
    </location>
</feature>
<gene>
    <name evidence="1" type="ORF">S01H4_14079</name>
</gene>
<accession>X0YSC3</accession>
<reference evidence="1" key="1">
    <citation type="journal article" date="2014" name="Front. Microbiol.">
        <title>High frequency of phylogenetically diverse reductive dehalogenase-homologous genes in deep subseafloor sedimentary metagenomes.</title>
        <authorList>
            <person name="Kawai M."/>
            <person name="Futagami T."/>
            <person name="Toyoda A."/>
            <person name="Takaki Y."/>
            <person name="Nishi S."/>
            <person name="Hori S."/>
            <person name="Arai W."/>
            <person name="Tsubouchi T."/>
            <person name="Morono Y."/>
            <person name="Uchiyama I."/>
            <person name="Ito T."/>
            <person name="Fujiyama A."/>
            <person name="Inagaki F."/>
            <person name="Takami H."/>
        </authorList>
    </citation>
    <scope>NUCLEOTIDE SEQUENCE</scope>
    <source>
        <strain evidence="1">Expedition CK06-06</strain>
    </source>
</reference>
<sequence length="42" mass="4761">PILANFSINFSVESDVINLVFIIRLLDAIKKSAILSFYSFKI</sequence>
<dbReference type="AlphaFoldDB" id="X0YSC3"/>
<evidence type="ECO:0000313" key="1">
    <source>
        <dbReference type="EMBL" id="GAG59095.1"/>
    </source>
</evidence>